<reference evidence="1 2" key="1">
    <citation type="submission" date="2017-05" db="EMBL/GenBank/DDBJ databases">
        <authorList>
            <person name="Varghese N."/>
            <person name="Submissions S."/>
        </authorList>
    </citation>
    <scope>NUCLEOTIDE SEQUENCE [LARGE SCALE GENOMIC DNA]</scope>
    <source>
        <strain evidence="1 2">DSM 18015</strain>
    </source>
</reference>
<dbReference type="Pfam" id="PF13489">
    <property type="entry name" value="Methyltransf_23"/>
    <property type="match status" value="1"/>
</dbReference>
<dbReference type="SUPFAM" id="SSF53335">
    <property type="entry name" value="S-adenosyl-L-methionine-dependent methyltransferases"/>
    <property type="match status" value="1"/>
</dbReference>
<evidence type="ECO:0000313" key="1">
    <source>
        <dbReference type="EMBL" id="SMP89653.1"/>
    </source>
</evidence>
<dbReference type="PANTHER" id="PTHR43861:SF6">
    <property type="entry name" value="METHYLTRANSFERASE TYPE 11"/>
    <property type="match status" value="1"/>
</dbReference>
<dbReference type="CDD" id="cd02440">
    <property type="entry name" value="AdoMet_MTases"/>
    <property type="match status" value="1"/>
</dbReference>
<dbReference type="GO" id="GO:0032259">
    <property type="term" value="P:methylation"/>
    <property type="evidence" value="ECO:0007669"/>
    <property type="project" value="UniProtKB-KW"/>
</dbReference>
<sequence>MNNDKIKDFYNDFVSYQTQSGVNERIYTLYKKMQSLGLNSDSNILELGCGIGVMTKLLTNSVKTGYIESVDLSDKSIELAKSKIHKQNVSFYTDDVVSYQPKKKKFDFITLFDVIEHIPLELHPDLFRNLSEIADDNTKILINIPNPDFIDFHMHDESAWLQIVDQPIPLHFVVANSESNGLQVSNFNTYSIWVENDYQFFVIQKKQPYKKVLLSEKRTIAKKISNRLKNIYIGLRYR</sequence>
<dbReference type="RefSeq" id="WP_283415580.1">
    <property type="nucleotide sequence ID" value="NZ_FXUO01000002.1"/>
</dbReference>
<keyword evidence="1" id="KW-0808">Transferase</keyword>
<organism evidence="1 2">
    <name type="scientific">Epilithonimonas pallida</name>
    <dbReference type="NCBI Taxonomy" id="373671"/>
    <lineage>
        <taxon>Bacteria</taxon>
        <taxon>Pseudomonadati</taxon>
        <taxon>Bacteroidota</taxon>
        <taxon>Flavobacteriia</taxon>
        <taxon>Flavobacteriales</taxon>
        <taxon>Weeksellaceae</taxon>
        <taxon>Chryseobacterium group</taxon>
        <taxon>Epilithonimonas</taxon>
    </lineage>
</organism>
<keyword evidence="2" id="KW-1185">Reference proteome</keyword>
<dbReference type="Gene3D" id="3.40.50.150">
    <property type="entry name" value="Vaccinia Virus protein VP39"/>
    <property type="match status" value="1"/>
</dbReference>
<comment type="caution">
    <text evidence="1">The sequence shown here is derived from an EMBL/GenBank/DDBJ whole genome shotgun (WGS) entry which is preliminary data.</text>
</comment>
<dbReference type="PANTHER" id="PTHR43861">
    <property type="entry name" value="TRANS-ACONITATE 2-METHYLTRANSFERASE-RELATED"/>
    <property type="match status" value="1"/>
</dbReference>
<dbReference type="GO" id="GO:0008168">
    <property type="term" value="F:methyltransferase activity"/>
    <property type="evidence" value="ECO:0007669"/>
    <property type="project" value="UniProtKB-KW"/>
</dbReference>
<evidence type="ECO:0000313" key="2">
    <source>
        <dbReference type="Proteomes" id="UP001158050"/>
    </source>
</evidence>
<gene>
    <name evidence="1" type="ORF">SAMN05421679_10254</name>
</gene>
<dbReference type="InterPro" id="IPR029063">
    <property type="entry name" value="SAM-dependent_MTases_sf"/>
</dbReference>
<accession>A0ABY1R0T7</accession>
<name>A0ABY1R0T7_9FLAO</name>
<keyword evidence="1" id="KW-0489">Methyltransferase</keyword>
<dbReference type="EMBL" id="FXUO01000002">
    <property type="protein sequence ID" value="SMP89653.1"/>
    <property type="molecule type" value="Genomic_DNA"/>
</dbReference>
<protein>
    <submittedName>
        <fullName evidence="1">Methyltransferase domain-containing protein</fullName>
    </submittedName>
</protein>
<dbReference type="Proteomes" id="UP001158050">
    <property type="component" value="Unassembled WGS sequence"/>
</dbReference>
<proteinExistence type="predicted"/>